<protein>
    <submittedName>
        <fullName evidence="3">Uncharacterized protein</fullName>
    </submittedName>
</protein>
<evidence type="ECO:0000313" key="3">
    <source>
        <dbReference type="EMBL" id="TCP67251.1"/>
    </source>
</evidence>
<organism evidence="3 4">
    <name type="scientific">Heliophilum fasciatum</name>
    <dbReference type="NCBI Taxonomy" id="35700"/>
    <lineage>
        <taxon>Bacteria</taxon>
        <taxon>Bacillati</taxon>
        <taxon>Bacillota</taxon>
        <taxon>Clostridia</taxon>
        <taxon>Eubacteriales</taxon>
        <taxon>Heliobacteriaceae</taxon>
        <taxon>Heliophilum</taxon>
    </lineage>
</organism>
<dbReference type="Proteomes" id="UP000294813">
    <property type="component" value="Unassembled WGS sequence"/>
</dbReference>
<accession>A0A4R2S4H0</accession>
<keyword evidence="4" id="KW-1185">Reference proteome</keyword>
<comment type="caution">
    <text evidence="3">The sequence shown here is derived from an EMBL/GenBank/DDBJ whole genome shotgun (WGS) entry which is preliminary data.</text>
</comment>
<dbReference type="EMBL" id="SLXT01000005">
    <property type="protein sequence ID" value="TCP67251.1"/>
    <property type="molecule type" value="Genomic_DNA"/>
</dbReference>
<evidence type="ECO:0000256" key="2">
    <source>
        <dbReference type="SAM" id="MobiDB-lite"/>
    </source>
</evidence>
<feature type="compositionally biased region" description="Basic and acidic residues" evidence="2">
    <location>
        <begin position="45"/>
        <end position="56"/>
    </location>
</feature>
<sequence>MRTAAWSSSSKRRAQGKSGTGGTKKRSAVLTKAKPAHPKKKKKSVERASDQHRETQQQDWFVGAGTDAAAVEFEPSLLFREDEEPEKSGKMAELGKMLYRNLQNMNLDQVLTEVNRLKTNAEKVEVLLREADQAMNSLVGAASYLGIKPKEGTWAYNRYRRVPVVRSWPRHEARQEVIEQEVIEQEAQITEENVHINEAAEATGDSSSSFDLSSILDMASLLMGGSGDAGDDDEAAPKASKKKPGITSFITPGLMGELLKTPGVQSMLISAIGSFLKKK</sequence>
<feature type="compositionally biased region" description="Basic residues" evidence="2">
    <location>
        <begin position="34"/>
        <end position="44"/>
    </location>
</feature>
<keyword evidence="1" id="KW-0175">Coiled coil</keyword>
<dbReference type="RefSeq" id="WP_131918502.1">
    <property type="nucleotide sequence ID" value="NZ_JAOQNU010000005.1"/>
</dbReference>
<evidence type="ECO:0000313" key="4">
    <source>
        <dbReference type="Proteomes" id="UP000294813"/>
    </source>
</evidence>
<gene>
    <name evidence="3" type="ORF">EDD73_105149</name>
</gene>
<feature type="coiled-coil region" evidence="1">
    <location>
        <begin position="107"/>
        <end position="134"/>
    </location>
</feature>
<dbReference type="OrthoDB" id="2082280at2"/>
<proteinExistence type="predicted"/>
<name>A0A4R2S4H0_9FIRM</name>
<dbReference type="AlphaFoldDB" id="A0A4R2S4H0"/>
<feature type="region of interest" description="Disordered" evidence="2">
    <location>
        <begin position="1"/>
        <end position="61"/>
    </location>
</feature>
<evidence type="ECO:0000256" key="1">
    <source>
        <dbReference type="SAM" id="Coils"/>
    </source>
</evidence>
<reference evidence="3 4" key="1">
    <citation type="submission" date="2019-03" db="EMBL/GenBank/DDBJ databases">
        <title>Genomic Encyclopedia of Type Strains, Phase IV (KMG-IV): sequencing the most valuable type-strain genomes for metagenomic binning, comparative biology and taxonomic classification.</title>
        <authorList>
            <person name="Goeker M."/>
        </authorList>
    </citation>
    <scope>NUCLEOTIDE SEQUENCE [LARGE SCALE GENOMIC DNA]</scope>
    <source>
        <strain evidence="3 4">DSM 11170</strain>
    </source>
</reference>